<accession>A0A315V7K3</accession>
<evidence type="ECO:0000313" key="4">
    <source>
        <dbReference type="Proteomes" id="UP000250572"/>
    </source>
</evidence>
<proteinExistence type="inferred from homology"/>
<evidence type="ECO:0000256" key="2">
    <source>
        <dbReference type="SAM" id="MobiDB-lite"/>
    </source>
</evidence>
<protein>
    <submittedName>
        <fullName evidence="3">Uncharacterized protein</fullName>
    </submittedName>
</protein>
<dbReference type="AlphaFoldDB" id="A0A315V7K3"/>
<dbReference type="Pfam" id="PF05760">
    <property type="entry name" value="IER"/>
    <property type="match status" value="1"/>
</dbReference>
<comment type="similarity">
    <text evidence="1">Belongs to the IER family.</text>
</comment>
<organism evidence="3 4">
    <name type="scientific">Gambusia affinis</name>
    <name type="common">Western mosquitofish</name>
    <name type="synonym">Heterandria affinis</name>
    <dbReference type="NCBI Taxonomy" id="33528"/>
    <lineage>
        <taxon>Eukaryota</taxon>
        <taxon>Metazoa</taxon>
        <taxon>Chordata</taxon>
        <taxon>Craniata</taxon>
        <taxon>Vertebrata</taxon>
        <taxon>Euteleostomi</taxon>
        <taxon>Actinopterygii</taxon>
        <taxon>Neopterygii</taxon>
        <taxon>Teleostei</taxon>
        <taxon>Neoteleostei</taxon>
        <taxon>Acanthomorphata</taxon>
        <taxon>Ovalentaria</taxon>
        <taxon>Atherinomorphae</taxon>
        <taxon>Cyprinodontiformes</taxon>
        <taxon>Poeciliidae</taxon>
        <taxon>Poeciliinae</taxon>
        <taxon>Gambusia</taxon>
    </lineage>
</organism>
<sequence length="259" mass="28202">MRYIFTQKLGASSPPLLFALCNPVAPVDLLYCSSSYFLCSNKAPEEQDVPNMGICLLTPIPPPSALPFLFVFPAKGSSTLGDGFKTSYEMEVSAEAKRIMVVALGKLYSSRTQRGGLRLHRSLLLTLVMKSARDIYHAAQTTTESMEEEREEQQPSEVKVTTELQGPASLPHPAADADELVDMQNQDSTCLSGPPYHTRKRRGKATAEPDFLPCKKAKLEYGTSQQLIVSSVLVDYANCCSELGPSPSPIPLQTVIAAC</sequence>
<evidence type="ECO:0000256" key="1">
    <source>
        <dbReference type="ARBA" id="ARBA00006186"/>
    </source>
</evidence>
<dbReference type="EMBL" id="NHOQ01002164">
    <property type="protein sequence ID" value="PWA19295.1"/>
    <property type="molecule type" value="Genomic_DNA"/>
</dbReference>
<dbReference type="PANTHER" id="PTHR15895">
    <property type="entry name" value="IMMEDIATE EARLY RESPONSE GENE"/>
    <property type="match status" value="1"/>
</dbReference>
<dbReference type="InterPro" id="IPR008653">
    <property type="entry name" value="IER"/>
</dbReference>
<dbReference type="STRING" id="33528.ENSGAFP00000027961"/>
<reference evidence="3 4" key="1">
    <citation type="journal article" date="2018" name="G3 (Bethesda)">
        <title>A High-Quality Reference Genome for the Invasive Mosquitofish Gambusia affinis Using a Chicago Library.</title>
        <authorList>
            <person name="Hoffberg S.L."/>
            <person name="Troendle N.J."/>
            <person name="Glenn T.C."/>
            <person name="Mahmud O."/>
            <person name="Louha S."/>
            <person name="Chalopin D."/>
            <person name="Bennetzen J.L."/>
            <person name="Mauricio R."/>
        </authorList>
    </citation>
    <scope>NUCLEOTIDE SEQUENCE [LARGE SCALE GENOMIC DNA]</scope>
    <source>
        <strain evidence="3">NE01/NJP1002.9</strain>
        <tissue evidence="3">Muscle</tissue>
    </source>
</reference>
<keyword evidence="4" id="KW-1185">Reference proteome</keyword>
<gene>
    <name evidence="3" type="ORF">CCH79_00014550</name>
</gene>
<evidence type="ECO:0000313" key="3">
    <source>
        <dbReference type="EMBL" id="PWA19295.1"/>
    </source>
</evidence>
<name>A0A315V7K3_GAMAF</name>
<dbReference type="Proteomes" id="UP000250572">
    <property type="component" value="Unassembled WGS sequence"/>
</dbReference>
<comment type="caution">
    <text evidence="3">The sequence shown here is derived from an EMBL/GenBank/DDBJ whole genome shotgun (WGS) entry which is preliminary data.</text>
</comment>
<feature type="region of interest" description="Disordered" evidence="2">
    <location>
        <begin position="140"/>
        <end position="159"/>
    </location>
</feature>